<feature type="compositionally biased region" description="Low complexity" evidence="2">
    <location>
        <begin position="343"/>
        <end position="363"/>
    </location>
</feature>
<dbReference type="SMART" id="SM00264">
    <property type="entry name" value="BAG"/>
    <property type="match status" value="1"/>
</dbReference>
<dbReference type="GO" id="GO:0051087">
    <property type="term" value="F:protein-folding chaperone binding"/>
    <property type="evidence" value="ECO:0007669"/>
    <property type="project" value="InterPro"/>
</dbReference>
<dbReference type="PANTHER" id="PTHR12329:SF11">
    <property type="entry name" value="BAG FAMILY MOLECULAR CHAPERONE REGULATOR 1"/>
    <property type="match status" value="1"/>
</dbReference>
<feature type="region of interest" description="Disordered" evidence="2">
    <location>
        <begin position="1"/>
        <end position="49"/>
    </location>
</feature>
<evidence type="ECO:0000256" key="2">
    <source>
        <dbReference type="SAM" id="MobiDB-lite"/>
    </source>
</evidence>
<dbReference type="PROSITE" id="PS50053">
    <property type="entry name" value="UBIQUITIN_2"/>
    <property type="match status" value="1"/>
</dbReference>
<dbReference type="InterPro" id="IPR029071">
    <property type="entry name" value="Ubiquitin-like_domsf"/>
</dbReference>
<dbReference type="GO" id="GO:0050821">
    <property type="term" value="P:protein stabilization"/>
    <property type="evidence" value="ECO:0007669"/>
    <property type="project" value="TreeGrafter"/>
</dbReference>
<evidence type="ECO:0000259" key="4">
    <source>
        <dbReference type="PROSITE" id="PS51035"/>
    </source>
</evidence>
<keyword evidence="1" id="KW-0143">Chaperone</keyword>
<dbReference type="InterPro" id="IPR000626">
    <property type="entry name" value="Ubiquitin-like_dom"/>
</dbReference>
<dbReference type="PANTHER" id="PTHR12329">
    <property type="entry name" value="BCL2-ASSOCIATED ATHANOGENE"/>
    <property type="match status" value="1"/>
</dbReference>
<dbReference type="Pfam" id="PF00240">
    <property type="entry name" value="ubiquitin"/>
    <property type="match status" value="1"/>
</dbReference>
<dbReference type="Gene3D" id="1.20.58.120">
    <property type="entry name" value="BAG domain"/>
    <property type="match status" value="1"/>
</dbReference>
<dbReference type="PROSITE" id="PS51035">
    <property type="entry name" value="BAG"/>
    <property type="match status" value="1"/>
</dbReference>
<feature type="compositionally biased region" description="Polar residues" evidence="2">
    <location>
        <begin position="278"/>
        <end position="300"/>
    </location>
</feature>
<accession>A0AAD5ZCP5</accession>
<evidence type="ECO:0000313" key="6">
    <source>
        <dbReference type="Proteomes" id="UP001210211"/>
    </source>
</evidence>
<dbReference type="AlphaFoldDB" id="A0AAD5ZCP5"/>
<dbReference type="GO" id="GO:0005737">
    <property type="term" value="C:cytoplasm"/>
    <property type="evidence" value="ECO:0007669"/>
    <property type="project" value="TreeGrafter"/>
</dbReference>
<dbReference type="InterPro" id="IPR003103">
    <property type="entry name" value="BAG_domain"/>
</dbReference>
<comment type="caution">
    <text evidence="5">The sequence shown here is derived from an EMBL/GenBank/DDBJ whole genome shotgun (WGS) entry which is preliminary data.</text>
</comment>
<proteinExistence type="predicted"/>
<feature type="region of interest" description="Disordered" evidence="2">
    <location>
        <begin position="228"/>
        <end position="363"/>
    </location>
</feature>
<dbReference type="InterPro" id="IPR036533">
    <property type="entry name" value="BAG_dom_sf"/>
</dbReference>
<dbReference type="Pfam" id="PF02179">
    <property type="entry name" value="BAG"/>
    <property type="match status" value="1"/>
</dbReference>
<feature type="domain" description="Ubiquitin-like" evidence="3">
    <location>
        <begin position="55"/>
        <end position="123"/>
    </location>
</feature>
<evidence type="ECO:0000313" key="5">
    <source>
        <dbReference type="EMBL" id="KAJ3691093.1"/>
    </source>
</evidence>
<feature type="domain" description="BAG" evidence="4">
    <location>
        <begin position="148"/>
        <end position="226"/>
    </location>
</feature>
<dbReference type="SUPFAM" id="SSF63491">
    <property type="entry name" value="BAG domain"/>
    <property type="match status" value="1"/>
</dbReference>
<feature type="compositionally biased region" description="Polar residues" evidence="2">
    <location>
        <begin position="314"/>
        <end position="330"/>
    </location>
</feature>
<name>A0AAD5ZCP5_9POAL</name>
<sequence>MMNNLPKSTMSPVKESSPKKQVEAEDQWEVRPCGMLVQKRDPDSGLGSPARVPTIRVKVKYAGVYHEVYISSQATFGEVKKLVSAKTGLHPDDQKILFKDRERDSKAFLDTAGVKDRSKLTLLDDPEARARRLLELRRTEKADKASKSISRVSLEVDRLATKVSALETIVNKGQKVVESDVIRLTELLMNELLKLDAIVAEGDIKEKRKFQVKRVQKYVELLDAIKAKNSGPTSNGHANQQQPQPKSQPLNHQYNKDSNIPPKPQSRRTTESSLRPKPQTQYSNGSHLQPKSEPENNNVSHLPLKMPPKYYNGSHLQSKAQLQHNNDSHTQPPPPWEQYDLLSSMPSTSSATSTTTMASMPTPRYDWELF</sequence>
<protein>
    <recommendedName>
        <fullName evidence="7">BAG domain-containing protein</fullName>
    </recommendedName>
</protein>
<organism evidence="5 6">
    <name type="scientific">Rhynchospora tenuis</name>
    <dbReference type="NCBI Taxonomy" id="198213"/>
    <lineage>
        <taxon>Eukaryota</taxon>
        <taxon>Viridiplantae</taxon>
        <taxon>Streptophyta</taxon>
        <taxon>Embryophyta</taxon>
        <taxon>Tracheophyta</taxon>
        <taxon>Spermatophyta</taxon>
        <taxon>Magnoliopsida</taxon>
        <taxon>Liliopsida</taxon>
        <taxon>Poales</taxon>
        <taxon>Cyperaceae</taxon>
        <taxon>Cyperoideae</taxon>
        <taxon>Rhynchosporeae</taxon>
        <taxon>Rhynchospora</taxon>
    </lineage>
</organism>
<dbReference type="InterPro" id="IPR039773">
    <property type="entry name" value="BAG_chaperone_regulator"/>
</dbReference>
<reference evidence="5 6" key="1">
    <citation type="journal article" date="2022" name="Cell">
        <title>Repeat-based holocentromeres influence genome architecture and karyotype evolution.</title>
        <authorList>
            <person name="Hofstatter P.G."/>
            <person name="Thangavel G."/>
            <person name="Lux T."/>
            <person name="Neumann P."/>
            <person name="Vondrak T."/>
            <person name="Novak P."/>
            <person name="Zhang M."/>
            <person name="Costa L."/>
            <person name="Castellani M."/>
            <person name="Scott A."/>
            <person name="Toegelov H."/>
            <person name="Fuchs J."/>
            <person name="Mata-Sucre Y."/>
            <person name="Dias Y."/>
            <person name="Vanzela A.L.L."/>
            <person name="Huettel B."/>
            <person name="Almeida C.C.S."/>
            <person name="Simkova H."/>
            <person name="Souza G."/>
            <person name="Pedrosa-Harand A."/>
            <person name="Macas J."/>
            <person name="Mayer K.F.X."/>
            <person name="Houben A."/>
            <person name="Marques A."/>
        </authorList>
    </citation>
    <scope>NUCLEOTIDE SEQUENCE [LARGE SCALE GENOMIC DNA]</scope>
    <source>
        <strain evidence="5">RhyTen1mFocal</strain>
    </source>
</reference>
<dbReference type="SUPFAM" id="SSF54236">
    <property type="entry name" value="Ubiquitin-like"/>
    <property type="match status" value="1"/>
</dbReference>
<dbReference type="EMBL" id="JAMRDG010000002">
    <property type="protein sequence ID" value="KAJ3691093.1"/>
    <property type="molecule type" value="Genomic_DNA"/>
</dbReference>
<feature type="compositionally biased region" description="Polar residues" evidence="2">
    <location>
        <begin position="230"/>
        <end position="258"/>
    </location>
</feature>
<dbReference type="Proteomes" id="UP001210211">
    <property type="component" value="Unassembled WGS sequence"/>
</dbReference>
<evidence type="ECO:0000256" key="1">
    <source>
        <dbReference type="ARBA" id="ARBA00023186"/>
    </source>
</evidence>
<dbReference type="Gene3D" id="3.10.20.90">
    <property type="entry name" value="Phosphatidylinositol 3-kinase Catalytic Subunit, Chain A, domain 1"/>
    <property type="match status" value="1"/>
</dbReference>
<evidence type="ECO:0008006" key="7">
    <source>
        <dbReference type="Google" id="ProtNLM"/>
    </source>
</evidence>
<dbReference type="GO" id="GO:0000774">
    <property type="term" value="F:adenyl-nucleotide exchange factor activity"/>
    <property type="evidence" value="ECO:0007669"/>
    <property type="project" value="TreeGrafter"/>
</dbReference>
<feature type="compositionally biased region" description="Polar residues" evidence="2">
    <location>
        <begin position="1"/>
        <end position="11"/>
    </location>
</feature>
<keyword evidence="6" id="KW-1185">Reference proteome</keyword>
<evidence type="ECO:0000259" key="3">
    <source>
        <dbReference type="PROSITE" id="PS50053"/>
    </source>
</evidence>
<gene>
    <name evidence="5" type="ORF">LUZ61_020257</name>
</gene>